<keyword evidence="5" id="KW-0325">Glycoprotein</keyword>
<dbReference type="GO" id="GO:0030203">
    <property type="term" value="P:glycosaminoglycan metabolic process"/>
    <property type="evidence" value="ECO:0007669"/>
    <property type="project" value="InterPro"/>
</dbReference>
<dbReference type="VEuPathDB" id="VectorBase:ISCI016852"/>
<dbReference type="PIRSF" id="PIRSF036666">
    <property type="entry name" value="G6S"/>
    <property type="match status" value="1"/>
</dbReference>
<feature type="modified residue" description="3-oxoalanine (Cys)" evidence="6">
    <location>
        <position position="73"/>
    </location>
</feature>
<accession>A0A4D5REJ7</accession>
<organism evidence="9">
    <name type="scientific">Ixodes scapularis</name>
    <name type="common">Black-legged tick</name>
    <name type="synonym">Deer tick</name>
    <dbReference type="NCBI Taxonomy" id="6945"/>
    <lineage>
        <taxon>Eukaryota</taxon>
        <taxon>Metazoa</taxon>
        <taxon>Ecdysozoa</taxon>
        <taxon>Arthropoda</taxon>
        <taxon>Chelicerata</taxon>
        <taxon>Arachnida</taxon>
        <taxon>Acari</taxon>
        <taxon>Parasitiformes</taxon>
        <taxon>Ixodida</taxon>
        <taxon>Ixodoidea</taxon>
        <taxon>Ixodidae</taxon>
        <taxon>Ixodinae</taxon>
        <taxon>Ixodes</taxon>
    </lineage>
</organism>
<proteinExistence type="inferred from homology"/>
<reference evidence="9" key="1">
    <citation type="submission" date="2019-04" db="EMBL/GenBank/DDBJ databases">
        <title>An insight into the mialome of Ixodes scapularis.</title>
        <authorList>
            <person name="Ribeiro J.M."/>
            <person name="Mather T.N."/>
            <person name="Karim S."/>
        </authorList>
    </citation>
    <scope>NUCLEOTIDE SEQUENCE</scope>
</reference>
<dbReference type="VEuPathDB" id="VectorBase:ISCP_016971"/>
<keyword evidence="3 7" id="KW-0732">Signal</keyword>
<dbReference type="CDD" id="cd16147">
    <property type="entry name" value="G6S"/>
    <property type="match status" value="1"/>
</dbReference>
<dbReference type="SUPFAM" id="SSF53649">
    <property type="entry name" value="Alkaline phosphatase-like"/>
    <property type="match status" value="1"/>
</dbReference>
<dbReference type="InterPro" id="IPR024607">
    <property type="entry name" value="Sulfatase_CS"/>
</dbReference>
<dbReference type="EMBL" id="GHJT01001622">
    <property type="protein sequence ID" value="MOY35593.1"/>
    <property type="molecule type" value="Transcribed_RNA"/>
</dbReference>
<dbReference type="InterPro" id="IPR017850">
    <property type="entry name" value="Alkaline_phosphatase_core_sf"/>
</dbReference>
<comment type="similarity">
    <text evidence="2">Belongs to the sulfatase family.</text>
</comment>
<dbReference type="VEuPathDB" id="VectorBase:ISCI019734"/>
<dbReference type="VEuPathDB" id="VectorBase:ISCW016852"/>
<comment type="PTM">
    <text evidence="6">The conversion to 3-oxoalanine (also known as C-formylglycine, FGly), of a serine or cysteine residue in prokaryotes and of a cysteine residue in eukaryotes, is critical for catalytic activity.</text>
</comment>
<dbReference type="Pfam" id="PF00884">
    <property type="entry name" value="Sulfatase"/>
    <property type="match status" value="1"/>
</dbReference>
<dbReference type="GO" id="GO:0008449">
    <property type="term" value="F:N-acetylglucosamine-6-sulfatase activity"/>
    <property type="evidence" value="ECO:0007669"/>
    <property type="project" value="InterPro"/>
</dbReference>
<evidence type="ECO:0000259" key="8">
    <source>
        <dbReference type="Pfam" id="PF00884"/>
    </source>
</evidence>
<dbReference type="PROSITE" id="PS00149">
    <property type="entry name" value="SULFATASE_2"/>
    <property type="match status" value="1"/>
</dbReference>
<dbReference type="OrthoDB" id="96314at2759"/>
<dbReference type="AlphaFoldDB" id="A0A4D5REJ7"/>
<dbReference type="Gene3D" id="3.40.720.10">
    <property type="entry name" value="Alkaline Phosphatase, subunit A"/>
    <property type="match status" value="1"/>
</dbReference>
<evidence type="ECO:0000256" key="5">
    <source>
        <dbReference type="ARBA" id="ARBA00023180"/>
    </source>
</evidence>
<evidence type="ECO:0000256" key="3">
    <source>
        <dbReference type="ARBA" id="ARBA00022729"/>
    </source>
</evidence>
<keyword evidence="4" id="KW-0378">Hydrolase</keyword>
<dbReference type="PANTHER" id="PTHR43108">
    <property type="entry name" value="N-ACETYLGLUCOSAMINE-6-SULFATASE FAMILY MEMBER"/>
    <property type="match status" value="1"/>
</dbReference>
<dbReference type="PROSITE" id="PS00523">
    <property type="entry name" value="SULFATASE_1"/>
    <property type="match status" value="1"/>
</dbReference>
<evidence type="ECO:0000256" key="4">
    <source>
        <dbReference type="ARBA" id="ARBA00022801"/>
    </source>
</evidence>
<feature type="domain" description="Sulfatase N-terminal" evidence="8">
    <location>
        <begin position="29"/>
        <end position="366"/>
    </location>
</feature>
<evidence type="ECO:0000256" key="6">
    <source>
        <dbReference type="PIRSR" id="PIRSR036666-50"/>
    </source>
</evidence>
<dbReference type="PANTHER" id="PTHR43108:SF8">
    <property type="entry name" value="SD21168P"/>
    <property type="match status" value="1"/>
</dbReference>
<comment type="cofactor">
    <cofactor evidence="1">
        <name>Ca(2+)</name>
        <dbReference type="ChEBI" id="CHEBI:29108"/>
    </cofactor>
</comment>
<evidence type="ECO:0000256" key="2">
    <source>
        <dbReference type="ARBA" id="ARBA00008779"/>
    </source>
</evidence>
<evidence type="ECO:0000256" key="7">
    <source>
        <dbReference type="SAM" id="SignalP"/>
    </source>
</evidence>
<protein>
    <submittedName>
        <fullName evidence="9">Putative sulfatase</fullName>
    </submittedName>
</protein>
<feature type="chain" id="PRO_5020029392" evidence="7">
    <location>
        <begin position="24"/>
        <end position="530"/>
    </location>
</feature>
<dbReference type="InterPro" id="IPR012251">
    <property type="entry name" value="GlcNAc_6-SO4ase"/>
</dbReference>
<dbReference type="InterPro" id="IPR000917">
    <property type="entry name" value="Sulfatase_N"/>
</dbReference>
<evidence type="ECO:0000313" key="9">
    <source>
        <dbReference type="EMBL" id="MOY35593.1"/>
    </source>
</evidence>
<sequence length="530" mass="59121">MEILHLFAVLLTVRFSSVPWSNAQPDGKPNILFILADDLDEELGGMKPLLKTRLLLEDGGMQFTNAYVTTPLCCPSRASILTGRYAHNAFVRNNTLAGNCSSTQWQRGTEQLNFAVDLQRAGYETFYAGKYLNQYGHKSAGGVEHVPPGWDSWNALVGNSVYYNYTLSVNGVPEHHGDNPFKDYLTDVISEKAANFLRPRTNQSKPFFMFLSPPAPHQPFTPAVRHRNAYNGVQAPRTPSFNVSSNATKHWLVRQAIHPIPDAVVSWIDETFRNRWRTLLAVDDLVSEVVGILASKKLLESTYVFFTSDNGYHLGQFSQPKDKRQPYETDIHVPLLVRGPGIPAGRVEQSIVLNIDLAPTFLDLAGLPSREDMDGTSFGSLLVHMRSGSTAPGRLSFLVEYTGEGKAQDLSQCHAPYGLASCDPQVQCECEDAWNNTFLCTRYIAPTANSKFCIFHDDEGFVESYNLANDPHELRNLFVQPGLCNEDVRESFKCIEQLSQCNGRDCLMNCPPWIPATDIARESAASSRWS</sequence>
<feature type="signal peptide" evidence="7">
    <location>
        <begin position="1"/>
        <end position="23"/>
    </location>
</feature>
<evidence type="ECO:0000256" key="1">
    <source>
        <dbReference type="ARBA" id="ARBA00001913"/>
    </source>
</evidence>
<name>A0A4D5REJ7_IXOSC</name>